<keyword evidence="5" id="KW-1185">Reference proteome</keyword>
<gene>
    <name evidence="4" type="ORF">D7V88_07790</name>
</gene>
<dbReference type="Pfam" id="PF00905">
    <property type="entry name" value="Transpeptidase"/>
    <property type="match status" value="1"/>
</dbReference>
<dbReference type="SUPFAM" id="SSF56601">
    <property type="entry name" value="beta-lactamase/transpeptidase-like"/>
    <property type="match status" value="1"/>
</dbReference>
<dbReference type="GO" id="GO:0071555">
    <property type="term" value="P:cell wall organization"/>
    <property type="evidence" value="ECO:0007669"/>
    <property type="project" value="TreeGrafter"/>
</dbReference>
<dbReference type="InterPro" id="IPR012338">
    <property type="entry name" value="Beta-lactam/transpept-like"/>
</dbReference>
<evidence type="ECO:0000313" key="4">
    <source>
        <dbReference type="EMBL" id="RKG92021.1"/>
    </source>
</evidence>
<evidence type="ECO:0000313" key="5">
    <source>
        <dbReference type="Proteomes" id="UP000268094"/>
    </source>
</evidence>
<dbReference type="GO" id="GO:0005886">
    <property type="term" value="C:plasma membrane"/>
    <property type="evidence" value="ECO:0007669"/>
    <property type="project" value="TreeGrafter"/>
</dbReference>
<dbReference type="Proteomes" id="UP000268094">
    <property type="component" value="Unassembled WGS sequence"/>
</dbReference>
<proteinExistence type="predicted"/>
<dbReference type="RefSeq" id="WP_120539971.1">
    <property type="nucleotide sequence ID" value="NZ_RAVZ01000034.1"/>
</dbReference>
<sequence>MTIRRFLAALPLFPLSMLLGASAPDAGVVPSAAVAPSDAQTLAAALNALETDAGPVGAHALVEKVEAEQRAAASTAAVGLAPDAGAPDAKAAGSNLAQGSGAPDAGAAGAHLAATPADVTPGVPAAPAGQGVDTRPVDARALAEALSSKSDVSFEPGMVPPSPVPSREKAPPFGKMQGLPRAQDLVARAKLEGNKLVVKGGKSAPDQVLTIDPGLQASLTKIMQNYQVPYGAAVVLDPSTGRVLAMAEHSEAKPELRGLPIRAVFPAASIFKIVTGSALLEAGVAPETESCFHGGKRSLSERQLADTDRDGACYSLALAMGKSANVIFAKMTNKHLSADALKRMAARMRFNREIPFAQPLDVSLAYIPEDGFALANTGAGFGDVYLSPLHGALLAAVAANEGRWVDPVLVEPEPFMPLPEPEPVLTPTAAHALTRMLEETVTHGTARAVFRERGFQVKDAVGKTGTLADREPFRDYSWFVGFAPKDNPRVAVAALIVNDPKWRIRGSYLGREALRLALERIPAPVEVTAPAGAAGKH</sequence>
<evidence type="ECO:0000256" key="2">
    <source>
        <dbReference type="SAM" id="SignalP"/>
    </source>
</evidence>
<dbReference type="PANTHER" id="PTHR30627">
    <property type="entry name" value="PEPTIDOGLYCAN D,D-TRANSPEPTIDASE"/>
    <property type="match status" value="1"/>
</dbReference>
<dbReference type="EMBL" id="RAVZ01000034">
    <property type="protein sequence ID" value="RKG92021.1"/>
    <property type="molecule type" value="Genomic_DNA"/>
</dbReference>
<feature type="signal peptide" evidence="2">
    <location>
        <begin position="1"/>
        <end position="23"/>
    </location>
</feature>
<evidence type="ECO:0000256" key="1">
    <source>
        <dbReference type="SAM" id="MobiDB-lite"/>
    </source>
</evidence>
<organism evidence="4 5">
    <name type="scientific">Corallococcus terminator</name>
    <dbReference type="NCBI Taxonomy" id="2316733"/>
    <lineage>
        <taxon>Bacteria</taxon>
        <taxon>Pseudomonadati</taxon>
        <taxon>Myxococcota</taxon>
        <taxon>Myxococcia</taxon>
        <taxon>Myxococcales</taxon>
        <taxon>Cystobacterineae</taxon>
        <taxon>Myxococcaceae</taxon>
        <taxon>Corallococcus</taxon>
    </lineage>
</organism>
<dbReference type="Gene3D" id="3.40.710.10">
    <property type="entry name" value="DD-peptidase/beta-lactamase superfamily"/>
    <property type="match status" value="1"/>
</dbReference>
<dbReference type="OrthoDB" id="9811238at2"/>
<accession>A0A3A8JNB6</accession>
<dbReference type="InterPro" id="IPR001460">
    <property type="entry name" value="PCN-bd_Tpept"/>
</dbReference>
<dbReference type="PANTHER" id="PTHR30627:SF2">
    <property type="entry name" value="PEPTIDOGLYCAN D,D-TRANSPEPTIDASE MRDA"/>
    <property type="match status" value="1"/>
</dbReference>
<feature type="region of interest" description="Disordered" evidence="1">
    <location>
        <begin position="86"/>
        <end position="108"/>
    </location>
</feature>
<feature type="chain" id="PRO_5017235972" evidence="2">
    <location>
        <begin position="24"/>
        <end position="537"/>
    </location>
</feature>
<dbReference type="GO" id="GO:0071972">
    <property type="term" value="F:peptidoglycan L,D-transpeptidase activity"/>
    <property type="evidence" value="ECO:0007669"/>
    <property type="project" value="TreeGrafter"/>
</dbReference>
<keyword evidence="2" id="KW-0732">Signal</keyword>
<evidence type="ECO:0000259" key="3">
    <source>
        <dbReference type="Pfam" id="PF00905"/>
    </source>
</evidence>
<reference evidence="5" key="1">
    <citation type="submission" date="2018-09" db="EMBL/GenBank/DDBJ databases">
        <authorList>
            <person name="Livingstone P.G."/>
            <person name="Whitworth D.E."/>
        </authorList>
    </citation>
    <scope>NUCLEOTIDE SEQUENCE [LARGE SCALE GENOMIC DNA]</scope>
    <source>
        <strain evidence="5">CA054A</strain>
    </source>
</reference>
<comment type="caution">
    <text evidence="4">The sequence shown here is derived from an EMBL/GenBank/DDBJ whole genome shotgun (WGS) entry which is preliminary data.</text>
</comment>
<dbReference type="GO" id="GO:0008658">
    <property type="term" value="F:penicillin binding"/>
    <property type="evidence" value="ECO:0007669"/>
    <property type="project" value="InterPro"/>
</dbReference>
<name>A0A3A8JNB6_9BACT</name>
<feature type="region of interest" description="Disordered" evidence="1">
    <location>
        <begin position="148"/>
        <end position="172"/>
    </location>
</feature>
<feature type="domain" description="Penicillin-binding protein transpeptidase" evidence="3">
    <location>
        <begin position="231"/>
        <end position="500"/>
    </location>
</feature>
<dbReference type="AlphaFoldDB" id="A0A3A8JNB6"/>
<protein>
    <submittedName>
        <fullName evidence="4">Penicillin-binding protein</fullName>
    </submittedName>
</protein>
<dbReference type="InterPro" id="IPR050515">
    <property type="entry name" value="Beta-lactam/transpept"/>
</dbReference>